<keyword evidence="1" id="KW-0812">Transmembrane</keyword>
<sequence length="53" mass="5853">MSIFYSVLLNLAVSIYTGLFAYSLHKEGNKKGMVAVICLIIILITSSIILYLT</sequence>
<evidence type="ECO:0000313" key="3">
    <source>
        <dbReference type="Proteomes" id="UP000199735"/>
    </source>
</evidence>
<feature type="transmembrane region" description="Helical" evidence="1">
    <location>
        <begin position="32"/>
        <end position="52"/>
    </location>
</feature>
<gene>
    <name evidence="2" type="ORF">SAMN04489762_3200</name>
</gene>
<name>A0AAX2EJ67_9BACI</name>
<dbReference type="EMBL" id="FOCD01000005">
    <property type="protein sequence ID" value="SEN98212.1"/>
    <property type="molecule type" value="Genomic_DNA"/>
</dbReference>
<proteinExistence type="predicted"/>
<organism evidence="2 3">
    <name type="scientific">Terribacillus saccharophilus</name>
    <dbReference type="NCBI Taxonomy" id="361277"/>
    <lineage>
        <taxon>Bacteria</taxon>
        <taxon>Bacillati</taxon>
        <taxon>Bacillota</taxon>
        <taxon>Bacilli</taxon>
        <taxon>Bacillales</taxon>
        <taxon>Bacillaceae</taxon>
        <taxon>Terribacillus</taxon>
    </lineage>
</organism>
<protein>
    <submittedName>
        <fullName evidence="2">Uncharacterized protein</fullName>
    </submittedName>
</protein>
<feature type="transmembrane region" description="Helical" evidence="1">
    <location>
        <begin position="6"/>
        <end position="25"/>
    </location>
</feature>
<dbReference type="AlphaFoldDB" id="A0AAX2EJ67"/>
<keyword evidence="1" id="KW-0472">Membrane</keyword>
<dbReference type="Proteomes" id="UP000199735">
    <property type="component" value="Unassembled WGS sequence"/>
</dbReference>
<accession>A0AAX2EJ67</accession>
<evidence type="ECO:0000256" key="1">
    <source>
        <dbReference type="SAM" id="Phobius"/>
    </source>
</evidence>
<evidence type="ECO:0000313" key="2">
    <source>
        <dbReference type="EMBL" id="SEN98212.1"/>
    </source>
</evidence>
<comment type="caution">
    <text evidence="2">The sequence shown here is derived from an EMBL/GenBank/DDBJ whole genome shotgun (WGS) entry which is preliminary data.</text>
</comment>
<keyword evidence="1" id="KW-1133">Transmembrane helix</keyword>
<reference evidence="2 3" key="1">
    <citation type="submission" date="2016-10" db="EMBL/GenBank/DDBJ databases">
        <authorList>
            <person name="Varghese N."/>
            <person name="Submissions S."/>
        </authorList>
    </citation>
    <scope>NUCLEOTIDE SEQUENCE [LARGE SCALE GENOMIC DNA]</scope>
    <source>
        <strain evidence="2 3">DSM 21619</strain>
    </source>
</reference>